<evidence type="ECO:0000313" key="2">
    <source>
        <dbReference type="EMBL" id="CDY44329.1"/>
    </source>
</evidence>
<name>A0A078I440_BRANA</name>
<dbReference type="PaxDb" id="3708-A0A078I440"/>
<dbReference type="EMBL" id="LK032586">
    <property type="protein sequence ID" value="CDY44329.1"/>
    <property type="molecule type" value="Genomic_DNA"/>
</dbReference>
<reference evidence="2 3" key="1">
    <citation type="journal article" date="2014" name="Science">
        <title>Plant genetics. Early allopolyploid evolution in the post-Neolithic Brassica napus oilseed genome.</title>
        <authorList>
            <person name="Chalhoub B."/>
            <person name="Denoeud F."/>
            <person name="Liu S."/>
            <person name="Parkin I.A."/>
            <person name="Tang H."/>
            <person name="Wang X."/>
            <person name="Chiquet J."/>
            <person name="Belcram H."/>
            <person name="Tong C."/>
            <person name="Samans B."/>
            <person name="Correa M."/>
            <person name="Da Silva C."/>
            <person name="Just J."/>
            <person name="Falentin C."/>
            <person name="Koh C.S."/>
            <person name="Le Clainche I."/>
            <person name="Bernard M."/>
            <person name="Bento P."/>
            <person name="Noel B."/>
            <person name="Labadie K."/>
            <person name="Alberti A."/>
            <person name="Charles M."/>
            <person name="Arnaud D."/>
            <person name="Guo H."/>
            <person name="Daviaud C."/>
            <person name="Alamery S."/>
            <person name="Jabbari K."/>
            <person name="Zhao M."/>
            <person name="Edger P.P."/>
            <person name="Chelaifa H."/>
            <person name="Tack D."/>
            <person name="Lassalle G."/>
            <person name="Mestiri I."/>
            <person name="Schnel N."/>
            <person name="Le Paslier M.C."/>
            <person name="Fan G."/>
            <person name="Renault V."/>
            <person name="Bayer P.E."/>
            <person name="Golicz A.A."/>
            <person name="Manoli S."/>
            <person name="Lee T.H."/>
            <person name="Thi V.H."/>
            <person name="Chalabi S."/>
            <person name="Hu Q."/>
            <person name="Fan C."/>
            <person name="Tollenaere R."/>
            <person name="Lu Y."/>
            <person name="Battail C."/>
            <person name="Shen J."/>
            <person name="Sidebottom C.H."/>
            <person name="Wang X."/>
            <person name="Canaguier A."/>
            <person name="Chauveau A."/>
            <person name="Berard A."/>
            <person name="Deniot G."/>
            <person name="Guan M."/>
            <person name="Liu Z."/>
            <person name="Sun F."/>
            <person name="Lim Y.P."/>
            <person name="Lyons E."/>
            <person name="Town C.D."/>
            <person name="Bancroft I."/>
            <person name="Wang X."/>
            <person name="Meng J."/>
            <person name="Ma J."/>
            <person name="Pires J.C."/>
            <person name="King G.J."/>
            <person name="Brunel D."/>
            <person name="Delourme R."/>
            <person name="Renard M."/>
            <person name="Aury J.M."/>
            <person name="Adams K.L."/>
            <person name="Batley J."/>
            <person name="Snowdon R.J."/>
            <person name="Tost J."/>
            <person name="Edwards D."/>
            <person name="Zhou Y."/>
            <person name="Hua W."/>
            <person name="Sharpe A.G."/>
            <person name="Paterson A.H."/>
            <person name="Guan C."/>
            <person name="Wincker P."/>
        </authorList>
    </citation>
    <scope>NUCLEOTIDE SEQUENCE [LARGE SCALE GENOMIC DNA]</scope>
    <source>
        <strain evidence="3">cv. Darmor-bzh</strain>
    </source>
</reference>
<proteinExistence type="predicted"/>
<dbReference type="AlphaFoldDB" id="A0A078I440"/>
<feature type="compositionally biased region" description="Basic and acidic residues" evidence="1">
    <location>
        <begin position="36"/>
        <end position="45"/>
    </location>
</feature>
<evidence type="ECO:0000313" key="3">
    <source>
        <dbReference type="Proteomes" id="UP000028999"/>
    </source>
</evidence>
<keyword evidence="3" id="KW-1185">Reference proteome</keyword>
<gene>
    <name evidence="2" type="primary">BnaC05g30640D</name>
    <name evidence="2" type="ORF">GSBRNA2T00079972001</name>
</gene>
<accession>A0A078I440</accession>
<organism evidence="2 3">
    <name type="scientific">Brassica napus</name>
    <name type="common">Rape</name>
    <dbReference type="NCBI Taxonomy" id="3708"/>
    <lineage>
        <taxon>Eukaryota</taxon>
        <taxon>Viridiplantae</taxon>
        <taxon>Streptophyta</taxon>
        <taxon>Embryophyta</taxon>
        <taxon>Tracheophyta</taxon>
        <taxon>Spermatophyta</taxon>
        <taxon>Magnoliopsida</taxon>
        <taxon>eudicotyledons</taxon>
        <taxon>Gunneridae</taxon>
        <taxon>Pentapetalae</taxon>
        <taxon>rosids</taxon>
        <taxon>malvids</taxon>
        <taxon>Brassicales</taxon>
        <taxon>Brassicaceae</taxon>
        <taxon>Brassiceae</taxon>
        <taxon>Brassica</taxon>
    </lineage>
</organism>
<feature type="region of interest" description="Disordered" evidence="1">
    <location>
        <begin position="26"/>
        <end position="45"/>
    </location>
</feature>
<protein>
    <submittedName>
        <fullName evidence="2">BnaC05g30640D protein</fullName>
    </submittedName>
</protein>
<sequence length="45" mass="4594">MVLPVAVGIASAGIFAIFPSKRNGLGYAPSGEKEEEETKKDAGSA</sequence>
<evidence type="ECO:0000256" key="1">
    <source>
        <dbReference type="SAM" id="MobiDB-lite"/>
    </source>
</evidence>
<dbReference type="Proteomes" id="UP000028999">
    <property type="component" value="Unassembled WGS sequence"/>
</dbReference>
<dbReference type="Gramene" id="CDY44329">
    <property type="protein sequence ID" value="CDY44329"/>
    <property type="gene ID" value="GSBRNA2T00079972001"/>
</dbReference>